<reference evidence="3" key="2">
    <citation type="submission" date="2023-01" db="EMBL/GenBank/DDBJ databases">
        <authorList>
            <person name="Petersen C."/>
        </authorList>
    </citation>
    <scope>NUCLEOTIDE SEQUENCE</scope>
    <source>
        <strain evidence="3">IBT 17514</strain>
    </source>
</reference>
<dbReference type="AlphaFoldDB" id="A0AAD6N132"/>
<dbReference type="InterPro" id="IPR010989">
    <property type="entry name" value="SNARE"/>
</dbReference>
<keyword evidence="1" id="KW-0472">Membrane</keyword>
<reference evidence="3" key="1">
    <citation type="journal article" date="2023" name="IMA Fungus">
        <title>Comparative genomic study of the Penicillium genus elucidates a diverse pangenome and 15 lateral gene transfer events.</title>
        <authorList>
            <person name="Petersen C."/>
            <person name="Sorensen T."/>
            <person name="Nielsen M.R."/>
            <person name="Sondergaard T.E."/>
            <person name="Sorensen J.L."/>
            <person name="Fitzpatrick D.A."/>
            <person name="Frisvad J.C."/>
            <person name="Nielsen K.L."/>
        </authorList>
    </citation>
    <scope>NUCLEOTIDE SEQUENCE</scope>
    <source>
        <strain evidence="3">IBT 17514</strain>
    </source>
</reference>
<comment type="caution">
    <text evidence="3">The sequence shown here is derived from an EMBL/GenBank/DDBJ whole genome shotgun (WGS) entry which is preliminary data.</text>
</comment>
<gene>
    <name evidence="3" type="ORF">N7493_000554</name>
</gene>
<dbReference type="Proteomes" id="UP001215712">
    <property type="component" value="Unassembled WGS sequence"/>
</dbReference>
<proteinExistence type="predicted"/>
<dbReference type="PROSITE" id="PS50192">
    <property type="entry name" value="T_SNARE"/>
    <property type="match status" value="1"/>
</dbReference>
<dbReference type="GO" id="GO:0016192">
    <property type="term" value="P:vesicle-mediated transport"/>
    <property type="evidence" value="ECO:0007669"/>
    <property type="project" value="InterPro"/>
</dbReference>
<keyword evidence="1" id="KW-1133">Transmembrane helix</keyword>
<keyword evidence="1" id="KW-0812">Transmembrane</keyword>
<dbReference type="GO" id="GO:0016020">
    <property type="term" value="C:membrane"/>
    <property type="evidence" value="ECO:0007669"/>
    <property type="project" value="InterPro"/>
</dbReference>
<evidence type="ECO:0000313" key="3">
    <source>
        <dbReference type="EMBL" id="KAJ5740682.1"/>
    </source>
</evidence>
<feature type="transmembrane region" description="Helical" evidence="1">
    <location>
        <begin position="256"/>
        <end position="276"/>
    </location>
</feature>
<dbReference type="SUPFAM" id="SSF47661">
    <property type="entry name" value="t-snare proteins"/>
    <property type="match status" value="1"/>
</dbReference>
<dbReference type="Pfam" id="PF05739">
    <property type="entry name" value="SNARE"/>
    <property type="match status" value="1"/>
</dbReference>
<sequence>MSSYGHQTPDLELGQAQYERGQSGMAKALAIRRDIETQLKFAAAKQAELVLAQQALLNSISSSEDQQQRRHIDLVGGNIMACFGSARNMLAELKRGASPENQQVQEQIHYVGEKIRQDIEVYRAAQSDFDRQMRSQVRRRYQIAHEDASPEEIDQGVENLILGQDQMFAIQGIRSQQAKDARDVVMQRSAAIRKIEQDLIALAEISQEVANLVNQHDYAVTEIKRGADETHEHVHEANHLLDKGIVSARNVRKWKWWALGTCLLILGIIVVLVIILKATHVI</sequence>
<dbReference type="EMBL" id="JAQJAN010000001">
    <property type="protein sequence ID" value="KAJ5740682.1"/>
    <property type="molecule type" value="Genomic_DNA"/>
</dbReference>
<evidence type="ECO:0000313" key="4">
    <source>
        <dbReference type="Proteomes" id="UP001215712"/>
    </source>
</evidence>
<dbReference type="Gene3D" id="1.20.58.70">
    <property type="match status" value="1"/>
</dbReference>
<accession>A0AAD6N132</accession>
<organism evidence="3 4">
    <name type="scientific">Penicillium malachiteum</name>
    <dbReference type="NCBI Taxonomy" id="1324776"/>
    <lineage>
        <taxon>Eukaryota</taxon>
        <taxon>Fungi</taxon>
        <taxon>Dikarya</taxon>
        <taxon>Ascomycota</taxon>
        <taxon>Pezizomycotina</taxon>
        <taxon>Eurotiomycetes</taxon>
        <taxon>Eurotiomycetidae</taxon>
        <taxon>Eurotiales</taxon>
        <taxon>Aspergillaceae</taxon>
        <taxon>Penicillium</taxon>
    </lineage>
</organism>
<evidence type="ECO:0000256" key="1">
    <source>
        <dbReference type="SAM" id="Phobius"/>
    </source>
</evidence>
<name>A0AAD6N132_9EURO</name>
<dbReference type="InterPro" id="IPR000727">
    <property type="entry name" value="T_SNARE_dom"/>
</dbReference>
<evidence type="ECO:0000259" key="2">
    <source>
        <dbReference type="PROSITE" id="PS50192"/>
    </source>
</evidence>
<feature type="domain" description="T-SNARE coiled-coil homology" evidence="2">
    <location>
        <begin position="182"/>
        <end position="244"/>
    </location>
</feature>
<keyword evidence="4" id="KW-1185">Reference proteome</keyword>
<protein>
    <recommendedName>
        <fullName evidence="2">t-SNARE coiled-coil homology domain-containing protein</fullName>
    </recommendedName>
</protein>